<evidence type="ECO:0000256" key="1">
    <source>
        <dbReference type="ARBA" id="ARBA00004651"/>
    </source>
</evidence>
<evidence type="ECO:0000256" key="5">
    <source>
        <dbReference type="ARBA" id="ARBA00022989"/>
    </source>
</evidence>
<feature type="transmembrane region" description="Helical" evidence="7">
    <location>
        <begin position="296"/>
        <end position="319"/>
    </location>
</feature>
<protein>
    <submittedName>
        <fullName evidence="9">Membrane protein</fullName>
    </submittedName>
</protein>
<name>A0ABQ4A5D1_9ACTN</name>
<sequence length="712" mass="72716">MTSLARWCSRWRFAVLGGWIVALVALAVVTLSAGTAFTDSTNLPDSEPAKAYSLLAQGSSADTEQGTIAWRTTGAGIDDDAVQRRITAMLDEVAALPGVESVVSPYGKAGAAQISAGSDTAYAIVVLDRDADTGPIIEAASDAAGGTVAVTTGGAAFTEQPGASHGTEAVGILAALAILLLVFRSGWAAALPIVTGLVGVAASLLLVMLGSHVVDLAATSLTMGALIGLGVGIDYALFIVNRYRKAVQGGASGPDAIAKSLDTSGRAVAFAGATVIVALLGMRVVNLGILTGMSQAAAVTVAFTVAAAITLLPALLAILGPRVLPRSARLSQPAGGFLTRFSRPVHRAGFAERWAALVQRAPLRLGSLAVVVIVALALPVTALRVGDADASSDPAGTSSHAYYEMMSQGFGDGFDATLLLVSPTPGTAFTALVKRLPSVPGVASVKAVPAQNGIAVATVTPATSAQTAETSDLVATLRNDVIPASGAEVYVGGTTATSIDLSGALMSKLPLYLGLIALLGFLLLAVAFRSLLVPLVGAISNVATIAVGLGVVTAIFQWGWGTELLGVGTGAPVMYLIPVLIVGIMFGLSMDYQVFLVSRMHEEWTHTHDNHRAVRTGVAETAVVIAAAATIMLSVFASFGFSGERIVSMIGIGLAIAVLVDALVVRLTLIPALMTLLGRANWYFPRWADKLTPKVSIEGPAPAETRDPVTVG</sequence>
<keyword evidence="6 7" id="KW-0472">Membrane</keyword>
<feature type="transmembrane region" description="Helical" evidence="7">
    <location>
        <begin position="646"/>
        <end position="669"/>
    </location>
</feature>
<evidence type="ECO:0000256" key="4">
    <source>
        <dbReference type="ARBA" id="ARBA00022692"/>
    </source>
</evidence>
<dbReference type="PANTHER" id="PTHR33406">
    <property type="entry name" value="MEMBRANE PROTEIN MJ1562-RELATED"/>
    <property type="match status" value="1"/>
</dbReference>
<evidence type="ECO:0000259" key="8">
    <source>
        <dbReference type="PROSITE" id="PS50156"/>
    </source>
</evidence>
<dbReference type="Proteomes" id="UP000603200">
    <property type="component" value="Unassembled WGS sequence"/>
</dbReference>
<feature type="transmembrane region" description="Helical" evidence="7">
    <location>
        <begin position="618"/>
        <end position="640"/>
    </location>
</feature>
<dbReference type="PROSITE" id="PS50156">
    <property type="entry name" value="SSD"/>
    <property type="match status" value="1"/>
</dbReference>
<dbReference type="SUPFAM" id="SSF82866">
    <property type="entry name" value="Multidrug efflux transporter AcrB transmembrane domain"/>
    <property type="match status" value="2"/>
</dbReference>
<feature type="transmembrane region" description="Helical" evidence="7">
    <location>
        <begin position="190"/>
        <end position="210"/>
    </location>
</feature>
<comment type="caution">
    <text evidence="9">The sequence shown here is derived from an EMBL/GenBank/DDBJ whole genome shotgun (WGS) entry which is preliminary data.</text>
</comment>
<dbReference type="InterPro" id="IPR000731">
    <property type="entry name" value="SSD"/>
</dbReference>
<dbReference type="RefSeq" id="WP_203842973.1">
    <property type="nucleotide sequence ID" value="NZ_BAAATV010000018.1"/>
</dbReference>
<feature type="transmembrane region" description="Helical" evidence="7">
    <location>
        <begin position="166"/>
        <end position="183"/>
    </location>
</feature>
<keyword evidence="5 7" id="KW-1133">Transmembrane helix</keyword>
<accession>A0ABQ4A5D1</accession>
<evidence type="ECO:0000256" key="6">
    <source>
        <dbReference type="ARBA" id="ARBA00023136"/>
    </source>
</evidence>
<feature type="transmembrane region" description="Helical" evidence="7">
    <location>
        <begin position="509"/>
        <end position="528"/>
    </location>
</feature>
<comment type="similarity">
    <text evidence="2">Belongs to the resistance-nodulation-cell division (RND) (TC 2.A.6) family. MmpL subfamily.</text>
</comment>
<gene>
    <name evidence="9" type="ORF">Ahu01nite_091590</name>
</gene>
<comment type="subcellular location">
    <subcellularLocation>
        <location evidence="1">Cell membrane</location>
        <topology evidence="1">Multi-pass membrane protein</topology>
    </subcellularLocation>
</comment>
<evidence type="ECO:0000313" key="9">
    <source>
        <dbReference type="EMBL" id="GIE26057.1"/>
    </source>
</evidence>
<dbReference type="Gene3D" id="1.20.1640.10">
    <property type="entry name" value="Multidrug efflux transporter AcrB transmembrane domain"/>
    <property type="match status" value="2"/>
</dbReference>
<feature type="transmembrane region" description="Helical" evidence="7">
    <location>
        <begin position="267"/>
        <end position="290"/>
    </location>
</feature>
<keyword evidence="3" id="KW-1003">Cell membrane</keyword>
<dbReference type="InterPro" id="IPR050545">
    <property type="entry name" value="Mycobact_MmpL"/>
</dbReference>
<evidence type="ECO:0000313" key="10">
    <source>
        <dbReference type="Proteomes" id="UP000603200"/>
    </source>
</evidence>
<feature type="domain" description="SSD" evidence="8">
    <location>
        <begin position="226"/>
        <end position="318"/>
    </location>
</feature>
<proteinExistence type="inferred from homology"/>
<feature type="transmembrane region" description="Helical" evidence="7">
    <location>
        <begin position="535"/>
        <end position="560"/>
    </location>
</feature>
<keyword evidence="4 7" id="KW-0812">Transmembrane</keyword>
<dbReference type="EMBL" id="BOMN01000132">
    <property type="protein sequence ID" value="GIE26057.1"/>
    <property type="molecule type" value="Genomic_DNA"/>
</dbReference>
<feature type="transmembrane region" description="Helical" evidence="7">
    <location>
        <begin position="572"/>
        <end position="597"/>
    </location>
</feature>
<feature type="transmembrane region" description="Helical" evidence="7">
    <location>
        <begin position="216"/>
        <end position="238"/>
    </location>
</feature>
<keyword evidence="10" id="KW-1185">Reference proteome</keyword>
<evidence type="ECO:0000256" key="7">
    <source>
        <dbReference type="SAM" id="Phobius"/>
    </source>
</evidence>
<dbReference type="InterPro" id="IPR004869">
    <property type="entry name" value="MMPL_dom"/>
</dbReference>
<feature type="transmembrane region" description="Helical" evidence="7">
    <location>
        <begin position="363"/>
        <end position="383"/>
    </location>
</feature>
<reference evidence="9 10" key="1">
    <citation type="submission" date="2021-01" db="EMBL/GenBank/DDBJ databases">
        <title>Whole genome shotgun sequence of Actinoplanes humidus NBRC 14915.</title>
        <authorList>
            <person name="Komaki H."/>
            <person name="Tamura T."/>
        </authorList>
    </citation>
    <scope>NUCLEOTIDE SEQUENCE [LARGE SCALE GENOMIC DNA]</scope>
    <source>
        <strain evidence="9 10">NBRC 14915</strain>
    </source>
</reference>
<evidence type="ECO:0000256" key="2">
    <source>
        <dbReference type="ARBA" id="ARBA00010157"/>
    </source>
</evidence>
<dbReference type="PANTHER" id="PTHR33406:SF11">
    <property type="entry name" value="MEMBRANE PROTEIN SCO6666-RELATED"/>
    <property type="match status" value="1"/>
</dbReference>
<dbReference type="Pfam" id="PF03176">
    <property type="entry name" value="MMPL"/>
    <property type="match status" value="2"/>
</dbReference>
<evidence type="ECO:0000256" key="3">
    <source>
        <dbReference type="ARBA" id="ARBA00022475"/>
    </source>
</evidence>
<organism evidence="9 10">
    <name type="scientific">Winogradskya humida</name>
    <dbReference type="NCBI Taxonomy" id="113566"/>
    <lineage>
        <taxon>Bacteria</taxon>
        <taxon>Bacillati</taxon>
        <taxon>Actinomycetota</taxon>
        <taxon>Actinomycetes</taxon>
        <taxon>Micromonosporales</taxon>
        <taxon>Micromonosporaceae</taxon>
        <taxon>Winogradskya</taxon>
    </lineage>
</organism>